<evidence type="ECO:0000256" key="9">
    <source>
        <dbReference type="ARBA" id="ARBA00022840"/>
    </source>
</evidence>
<evidence type="ECO:0000256" key="11">
    <source>
        <dbReference type="ARBA" id="ARBA00023098"/>
    </source>
</evidence>
<dbReference type="EC" id="2.7.1.-" evidence="16"/>
<dbReference type="InterPro" id="IPR036945">
    <property type="entry name" value="DAGK_sf"/>
</dbReference>
<dbReference type="PANTHER" id="PTHR34299">
    <property type="entry name" value="DIACYLGLYCEROL KINASE"/>
    <property type="match status" value="1"/>
</dbReference>
<dbReference type="Pfam" id="PF01219">
    <property type="entry name" value="DAGK_prokar"/>
    <property type="match status" value="1"/>
</dbReference>
<keyword evidence="3" id="KW-1003">Cell membrane</keyword>
<accession>A0ABW5PTN6</accession>
<protein>
    <submittedName>
        <fullName evidence="16">Diacylglycerol kinase family protein</fullName>
        <ecNumber evidence="16">2.7.1.-</ecNumber>
    </submittedName>
</protein>
<evidence type="ECO:0000256" key="12">
    <source>
        <dbReference type="ARBA" id="ARBA00023136"/>
    </source>
</evidence>
<keyword evidence="12 15" id="KW-0472">Membrane</keyword>
<feature type="transmembrane region" description="Helical" evidence="15">
    <location>
        <begin position="36"/>
        <end position="63"/>
    </location>
</feature>
<organism evidence="16 17">
    <name type="scientific">Terrilactibacillus laevilacticus</name>
    <dbReference type="NCBI Taxonomy" id="1380157"/>
    <lineage>
        <taxon>Bacteria</taxon>
        <taxon>Bacillati</taxon>
        <taxon>Bacillota</taxon>
        <taxon>Bacilli</taxon>
        <taxon>Bacillales</taxon>
        <taxon>Bacillaceae</taxon>
        <taxon>Terrilactibacillus</taxon>
    </lineage>
</organism>
<evidence type="ECO:0000256" key="2">
    <source>
        <dbReference type="ARBA" id="ARBA00005967"/>
    </source>
</evidence>
<evidence type="ECO:0000256" key="8">
    <source>
        <dbReference type="ARBA" id="ARBA00022777"/>
    </source>
</evidence>
<dbReference type="InterPro" id="IPR033717">
    <property type="entry name" value="UDPK"/>
</dbReference>
<dbReference type="EMBL" id="JBHUMR010000014">
    <property type="protein sequence ID" value="MFD2618274.1"/>
    <property type="molecule type" value="Genomic_DNA"/>
</dbReference>
<evidence type="ECO:0000256" key="15">
    <source>
        <dbReference type="SAM" id="Phobius"/>
    </source>
</evidence>
<keyword evidence="10 15" id="KW-1133">Transmembrane helix</keyword>
<evidence type="ECO:0000256" key="13">
    <source>
        <dbReference type="ARBA" id="ARBA00023209"/>
    </source>
</evidence>
<dbReference type="CDD" id="cd14265">
    <property type="entry name" value="UDPK_IM_like"/>
    <property type="match status" value="1"/>
</dbReference>
<dbReference type="Gene3D" id="1.10.287.3610">
    <property type="match status" value="1"/>
</dbReference>
<comment type="caution">
    <text evidence="16">The sequence shown here is derived from an EMBL/GenBank/DDBJ whole genome shotgun (WGS) entry which is preliminary data.</text>
</comment>
<keyword evidence="6 15" id="KW-0812">Transmembrane</keyword>
<evidence type="ECO:0000313" key="17">
    <source>
        <dbReference type="Proteomes" id="UP001597458"/>
    </source>
</evidence>
<keyword evidence="11" id="KW-0443">Lipid metabolism</keyword>
<keyword evidence="8 16" id="KW-0418">Kinase</keyword>
<dbReference type="RefSeq" id="WP_141189955.1">
    <property type="nucleotide sequence ID" value="NZ_JBHUMR010000014.1"/>
</dbReference>
<name>A0ABW5PTN6_9BACI</name>
<evidence type="ECO:0000256" key="4">
    <source>
        <dbReference type="ARBA" id="ARBA00022516"/>
    </source>
</evidence>
<gene>
    <name evidence="16" type="ORF">ACFSTF_13240</name>
</gene>
<evidence type="ECO:0000256" key="14">
    <source>
        <dbReference type="ARBA" id="ARBA00023264"/>
    </source>
</evidence>
<dbReference type="InterPro" id="IPR000829">
    <property type="entry name" value="DAGK"/>
</dbReference>
<comment type="subcellular location">
    <subcellularLocation>
        <location evidence="1">Cell membrane</location>
        <topology evidence="1">Multi-pass membrane protein</topology>
    </subcellularLocation>
</comment>
<dbReference type="PANTHER" id="PTHR34299:SF1">
    <property type="entry name" value="DIACYLGLYCEROL KINASE"/>
    <property type="match status" value="1"/>
</dbReference>
<keyword evidence="13" id="KW-0594">Phospholipid biosynthesis</keyword>
<keyword evidence="9" id="KW-0067">ATP-binding</keyword>
<evidence type="ECO:0000256" key="5">
    <source>
        <dbReference type="ARBA" id="ARBA00022679"/>
    </source>
</evidence>
<evidence type="ECO:0000256" key="6">
    <source>
        <dbReference type="ARBA" id="ARBA00022692"/>
    </source>
</evidence>
<evidence type="ECO:0000256" key="3">
    <source>
        <dbReference type="ARBA" id="ARBA00022475"/>
    </source>
</evidence>
<keyword evidence="7" id="KW-0547">Nucleotide-binding</keyword>
<dbReference type="PROSITE" id="PS01069">
    <property type="entry name" value="DAGK_PROKAR"/>
    <property type="match status" value="1"/>
</dbReference>
<evidence type="ECO:0000313" key="16">
    <source>
        <dbReference type="EMBL" id="MFD2618274.1"/>
    </source>
</evidence>
<sequence>MSQHKYKNKHFGASVRAATQGIVKSFKTERNLKIDLLMAILVIIISCLVHISLTHFMIVFILIGGVISLELMNTAIEQTVDLVTEEWHPLAKAAKDMAAGAVWFFSIISAIIYMMILYDTLS</sequence>
<keyword evidence="17" id="KW-1185">Reference proteome</keyword>
<feature type="transmembrane region" description="Helical" evidence="15">
    <location>
        <begin position="97"/>
        <end position="118"/>
    </location>
</feature>
<evidence type="ECO:0000256" key="1">
    <source>
        <dbReference type="ARBA" id="ARBA00004651"/>
    </source>
</evidence>
<keyword evidence="4" id="KW-0444">Lipid biosynthesis</keyword>
<keyword evidence="5 16" id="KW-0808">Transferase</keyword>
<proteinExistence type="inferred from homology"/>
<reference evidence="17" key="1">
    <citation type="journal article" date="2019" name="Int. J. Syst. Evol. Microbiol.">
        <title>The Global Catalogue of Microorganisms (GCM) 10K type strain sequencing project: providing services to taxonomists for standard genome sequencing and annotation.</title>
        <authorList>
            <consortium name="The Broad Institute Genomics Platform"/>
            <consortium name="The Broad Institute Genome Sequencing Center for Infectious Disease"/>
            <person name="Wu L."/>
            <person name="Ma J."/>
        </authorList>
    </citation>
    <scope>NUCLEOTIDE SEQUENCE [LARGE SCALE GENOMIC DNA]</scope>
    <source>
        <strain evidence="17">TISTR 2241</strain>
    </source>
</reference>
<dbReference type="GO" id="GO:0016301">
    <property type="term" value="F:kinase activity"/>
    <property type="evidence" value="ECO:0007669"/>
    <property type="project" value="UniProtKB-KW"/>
</dbReference>
<evidence type="ECO:0000256" key="10">
    <source>
        <dbReference type="ARBA" id="ARBA00022989"/>
    </source>
</evidence>
<dbReference type="Proteomes" id="UP001597458">
    <property type="component" value="Unassembled WGS sequence"/>
</dbReference>
<evidence type="ECO:0000256" key="7">
    <source>
        <dbReference type="ARBA" id="ARBA00022741"/>
    </source>
</evidence>
<comment type="similarity">
    <text evidence="2">Belongs to the bacterial diacylglycerol kinase family.</text>
</comment>
<keyword evidence="14" id="KW-1208">Phospholipid metabolism</keyword>